<name>A0A9P3PXT4_LYOSH</name>
<dbReference type="AlphaFoldDB" id="A0A9P3PXT4"/>
<evidence type="ECO:0000313" key="3">
    <source>
        <dbReference type="Proteomes" id="UP001063166"/>
    </source>
</evidence>
<gene>
    <name evidence="2" type="ORF">LshimejAT787_1300420</name>
</gene>
<proteinExistence type="predicted"/>
<evidence type="ECO:0000313" key="2">
    <source>
        <dbReference type="EMBL" id="GLB43141.1"/>
    </source>
</evidence>
<protein>
    <submittedName>
        <fullName evidence="2">Uncharacterized protein</fullName>
    </submittedName>
</protein>
<organism evidence="2 3">
    <name type="scientific">Lyophyllum shimeji</name>
    <name type="common">Hon-shimeji</name>
    <name type="synonym">Tricholoma shimeji</name>
    <dbReference type="NCBI Taxonomy" id="47721"/>
    <lineage>
        <taxon>Eukaryota</taxon>
        <taxon>Fungi</taxon>
        <taxon>Dikarya</taxon>
        <taxon>Basidiomycota</taxon>
        <taxon>Agaricomycotina</taxon>
        <taxon>Agaricomycetes</taxon>
        <taxon>Agaricomycetidae</taxon>
        <taxon>Agaricales</taxon>
        <taxon>Tricholomatineae</taxon>
        <taxon>Lyophyllaceae</taxon>
        <taxon>Lyophyllum</taxon>
    </lineage>
</organism>
<feature type="region of interest" description="Disordered" evidence="1">
    <location>
        <begin position="68"/>
        <end position="134"/>
    </location>
</feature>
<dbReference type="EMBL" id="BRPK01000013">
    <property type="protein sequence ID" value="GLB43141.1"/>
    <property type="molecule type" value="Genomic_DNA"/>
</dbReference>
<reference evidence="2" key="1">
    <citation type="submission" date="2022-07" db="EMBL/GenBank/DDBJ databases">
        <title>The genome of Lyophyllum shimeji provides insight into the initial evolution of ectomycorrhizal fungal genome.</title>
        <authorList>
            <person name="Kobayashi Y."/>
            <person name="Shibata T."/>
            <person name="Hirakawa H."/>
            <person name="Shigenobu S."/>
            <person name="Nishiyama T."/>
            <person name="Yamada A."/>
            <person name="Hasebe M."/>
            <person name="Kawaguchi M."/>
        </authorList>
    </citation>
    <scope>NUCLEOTIDE SEQUENCE</scope>
    <source>
        <strain evidence="2">AT787</strain>
    </source>
</reference>
<comment type="caution">
    <text evidence="2">The sequence shown here is derived from an EMBL/GenBank/DDBJ whole genome shotgun (WGS) entry which is preliminary data.</text>
</comment>
<feature type="compositionally biased region" description="Polar residues" evidence="1">
    <location>
        <begin position="106"/>
        <end position="122"/>
    </location>
</feature>
<sequence>MCVCSSTSLLLCQGHATLTKKQAAYNPTLNPKPNDQKAQLALSAIPYTVEDGCADICYGKIDASRADKEYAHPHPARHTPSTANPPPHPAHAALSTPYPVDAPCLHNSQPTYLTNASESLGTGTPAPGPTISSE</sequence>
<dbReference type="Proteomes" id="UP001063166">
    <property type="component" value="Unassembled WGS sequence"/>
</dbReference>
<keyword evidence="3" id="KW-1185">Reference proteome</keyword>
<evidence type="ECO:0000256" key="1">
    <source>
        <dbReference type="SAM" id="MobiDB-lite"/>
    </source>
</evidence>
<accession>A0A9P3PXT4</accession>